<dbReference type="GeneTree" id="ENSGT00940000163992"/>
<feature type="compositionally biased region" description="Low complexity" evidence="2">
    <location>
        <begin position="278"/>
        <end position="287"/>
    </location>
</feature>
<evidence type="ECO:0000256" key="2">
    <source>
        <dbReference type="SAM" id="MobiDB-lite"/>
    </source>
</evidence>
<dbReference type="GO" id="GO:0005829">
    <property type="term" value="C:cytosol"/>
    <property type="evidence" value="ECO:0000318"/>
    <property type="project" value="GO_Central"/>
</dbReference>
<feature type="domain" description="IRS-type PTB" evidence="3">
    <location>
        <begin position="155"/>
        <end position="266"/>
    </location>
</feature>
<dbReference type="InParanoid" id="A0A5F8G4E5"/>
<accession>A0A5F8G4E5</accession>
<dbReference type="InterPro" id="IPR011993">
    <property type="entry name" value="PH-like_dom_sf"/>
</dbReference>
<sequence>PNTGVPLLRGPADPVSALVLYPTDVWLFGHLRKQKSQRFRFFVLRAEPPRLECYKSEKKFRASCAEKVRGLQDGAAVRPKWSVSLVGACTITKSADARLGHLILFYTHYGSLDLAIASEDEQQTWYGAILELRATAAATAVAAGDASTGEDPAACQEVWPMTLRLGCGCYRLCLSSGALGLMRKPREVGEVSESGSPRRVPLLPPPTLSLPLLSARRCGHTDAFFFLELGRSAPTGPGELWLQAPDALVAWNIHEKVLDAMKRLDGTRLGTEQQLRGPSPAAPMSSALARPEPPTIPAARAYQENHPGSYVLKAEVGLEPSGRGNYLATEAEGDYVSVGGTEANEYMVMELPSTYTSLPNTTSLSRPFGDWGGSEYMTMDRSFPESPRNSSSSLPQYSERQHRVIKLLPPGNPPTCKDSRSGNCDHQDANILTTRRAPEPSGEYVCIEGPDYIAMEAGSAEETPTANRESILNYVDLDLSGQEGQSNQAQAQARPPDPTRGARPHSYAKIKFGRLGEEGECASQGALSQPFLPF</sequence>
<dbReference type="AlphaFoldDB" id="A0A5F8G4E5"/>
<reference evidence="4" key="3">
    <citation type="submission" date="2025-09" db="UniProtKB">
        <authorList>
            <consortium name="Ensembl"/>
        </authorList>
    </citation>
    <scope>IDENTIFICATION</scope>
</reference>
<dbReference type="Proteomes" id="UP000002280">
    <property type="component" value="Chromosome 2"/>
</dbReference>
<dbReference type="Pfam" id="PF02174">
    <property type="entry name" value="IRS"/>
    <property type="match status" value="1"/>
</dbReference>
<reference evidence="4 5" key="1">
    <citation type="journal article" date="2007" name="Nature">
        <title>Genome of the marsupial Monodelphis domestica reveals innovation in non-coding sequences.</title>
        <authorList>
            <person name="Mikkelsen T.S."/>
            <person name="Wakefield M.J."/>
            <person name="Aken B."/>
            <person name="Amemiya C.T."/>
            <person name="Chang J.L."/>
            <person name="Duke S."/>
            <person name="Garber M."/>
            <person name="Gentles A.J."/>
            <person name="Goodstadt L."/>
            <person name="Heger A."/>
            <person name="Jurka J."/>
            <person name="Kamal M."/>
            <person name="Mauceli E."/>
            <person name="Searle S.M."/>
            <person name="Sharpe T."/>
            <person name="Baker M.L."/>
            <person name="Batzer M.A."/>
            <person name="Benos P.V."/>
            <person name="Belov K."/>
            <person name="Clamp M."/>
            <person name="Cook A."/>
            <person name="Cuff J."/>
            <person name="Das R."/>
            <person name="Davidow L."/>
            <person name="Deakin J.E."/>
            <person name="Fazzari M.J."/>
            <person name="Glass J.L."/>
            <person name="Grabherr M."/>
            <person name="Greally J.M."/>
            <person name="Gu W."/>
            <person name="Hore T.A."/>
            <person name="Huttley G.A."/>
            <person name="Kleber M."/>
            <person name="Jirtle R.L."/>
            <person name="Koina E."/>
            <person name="Lee J.T."/>
            <person name="Mahony S."/>
            <person name="Marra M.A."/>
            <person name="Miller R.D."/>
            <person name="Nicholls R.D."/>
            <person name="Oda M."/>
            <person name="Papenfuss A.T."/>
            <person name="Parra Z.E."/>
            <person name="Pollock D.D."/>
            <person name="Ray D.A."/>
            <person name="Schein J.E."/>
            <person name="Speed T.P."/>
            <person name="Thompson K."/>
            <person name="VandeBerg J.L."/>
            <person name="Wade C.M."/>
            <person name="Walker J.A."/>
            <person name="Waters P.D."/>
            <person name="Webber C."/>
            <person name="Weidman J.R."/>
            <person name="Xie X."/>
            <person name="Zody M.C."/>
            <person name="Baldwin J."/>
            <person name="Abdouelleil A."/>
            <person name="Abdulkadir J."/>
            <person name="Abebe A."/>
            <person name="Abera B."/>
            <person name="Abreu J."/>
            <person name="Acer S.C."/>
            <person name="Aftuck L."/>
            <person name="Alexander A."/>
            <person name="An P."/>
            <person name="Anderson E."/>
            <person name="Anderson S."/>
            <person name="Arachi H."/>
            <person name="Azer M."/>
            <person name="Bachantsang P."/>
            <person name="Barry A."/>
            <person name="Bayul T."/>
            <person name="Berlin A."/>
            <person name="Bessette D."/>
            <person name="Bloom T."/>
            <person name="Bloom T."/>
            <person name="Boguslavskiy L."/>
            <person name="Bonnet C."/>
            <person name="Boukhgalter B."/>
            <person name="Bourzgui I."/>
            <person name="Brown A."/>
            <person name="Cahill P."/>
            <person name="Channer S."/>
            <person name="Cheshatsang Y."/>
            <person name="Chuda L."/>
            <person name="Citroen M."/>
            <person name="Collymore A."/>
            <person name="Cooke P."/>
            <person name="Costello M."/>
            <person name="D'Aco K."/>
            <person name="Daza R."/>
            <person name="De Haan G."/>
            <person name="DeGray S."/>
            <person name="DeMaso C."/>
            <person name="Dhargay N."/>
            <person name="Dooley K."/>
            <person name="Dooley E."/>
            <person name="Doricent M."/>
            <person name="Dorje P."/>
            <person name="Dorjee K."/>
            <person name="Dupes A."/>
            <person name="Elong R."/>
            <person name="Falk J."/>
            <person name="Farina A."/>
            <person name="Faro S."/>
            <person name="Ferguson D."/>
            <person name="Fisher S."/>
            <person name="Foley C.D."/>
            <person name="Franke A."/>
            <person name="Friedrich D."/>
            <person name="Gadbois L."/>
            <person name="Gearin G."/>
            <person name="Gearin C.R."/>
            <person name="Giannoukos G."/>
            <person name="Goode T."/>
            <person name="Graham J."/>
            <person name="Grandbois E."/>
            <person name="Grewal S."/>
            <person name="Gyaltsen K."/>
            <person name="Hafez N."/>
            <person name="Hagos B."/>
            <person name="Hall J."/>
            <person name="Henson C."/>
            <person name="Hollinger A."/>
            <person name="Honan T."/>
            <person name="Huard M.D."/>
            <person name="Hughes L."/>
            <person name="Hurhula B."/>
            <person name="Husby M.E."/>
            <person name="Kamat A."/>
            <person name="Kanga B."/>
            <person name="Kashin S."/>
            <person name="Khazanovich D."/>
            <person name="Kisner P."/>
            <person name="Lance K."/>
            <person name="Lara M."/>
            <person name="Lee W."/>
            <person name="Lennon N."/>
            <person name="Letendre F."/>
            <person name="LeVine R."/>
            <person name="Lipovsky A."/>
            <person name="Liu X."/>
            <person name="Liu J."/>
            <person name="Liu S."/>
            <person name="Lokyitsang T."/>
            <person name="Lokyitsang Y."/>
            <person name="Lubonja R."/>
            <person name="Lui A."/>
            <person name="MacDonald P."/>
            <person name="Magnisalis V."/>
            <person name="Maru K."/>
            <person name="Matthews C."/>
            <person name="McCusker W."/>
            <person name="McDonough S."/>
            <person name="Mehta T."/>
            <person name="Meldrim J."/>
            <person name="Meneus L."/>
            <person name="Mihai O."/>
            <person name="Mihalev A."/>
            <person name="Mihova T."/>
            <person name="Mittelman R."/>
            <person name="Mlenga V."/>
            <person name="Montmayeur A."/>
            <person name="Mulrain L."/>
            <person name="Navidi A."/>
            <person name="Naylor J."/>
            <person name="Negash T."/>
            <person name="Nguyen T."/>
            <person name="Nguyen N."/>
            <person name="Nicol R."/>
            <person name="Norbu C."/>
            <person name="Norbu N."/>
            <person name="Novod N."/>
            <person name="O'Neill B."/>
            <person name="Osman S."/>
            <person name="Markiewicz E."/>
            <person name="Oyono O.L."/>
            <person name="Patti C."/>
            <person name="Phunkhang P."/>
            <person name="Pierre F."/>
            <person name="Priest M."/>
            <person name="Raghuraman S."/>
            <person name="Rege F."/>
            <person name="Reyes R."/>
            <person name="Rise C."/>
            <person name="Rogov P."/>
            <person name="Ross K."/>
            <person name="Ryan E."/>
            <person name="Settipalli S."/>
            <person name="Shea T."/>
            <person name="Sherpa N."/>
            <person name="Shi L."/>
            <person name="Shih D."/>
            <person name="Sparrow T."/>
            <person name="Spaulding J."/>
            <person name="Stalker J."/>
            <person name="Stange-Thomann N."/>
            <person name="Stavropoulos S."/>
            <person name="Stone C."/>
            <person name="Strader C."/>
            <person name="Tesfaye S."/>
            <person name="Thomson T."/>
            <person name="Thoulutsang Y."/>
            <person name="Thoulutsang D."/>
            <person name="Topham K."/>
            <person name="Topping I."/>
            <person name="Tsamla T."/>
            <person name="Vassiliev H."/>
            <person name="Vo A."/>
            <person name="Wangchuk T."/>
            <person name="Wangdi T."/>
            <person name="Weiand M."/>
            <person name="Wilkinson J."/>
            <person name="Wilson A."/>
            <person name="Yadav S."/>
            <person name="Young G."/>
            <person name="Yu Q."/>
            <person name="Zembek L."/>
            <person name="Zhong D."/>
            <person name="Zimmer A."/>
            <person name="Zwirko Z."/>
            <person name="Jaffe D.B."/>
            <person name="Alvarez P."/>
            <person name="Brockman W."/>
            <person name="Butler J."/>
            <person name="Chin C."/>
            <person name="Gnerre S."/>
            <person name="MacCallum I."/>
            <person name="Graves J.A."/>
            <person name="Ponting C.P."/>
            <person name="Breen M."/>
            <person name="Samollow P.B."/>
            <person name="Lander E.S."/>
            <person name="Lindblad-Toh K."/>
        </authorList>
    </citation>
    <scope>NUCLEOTIDE SEQUENCE [LARGE SCALE GENOMIC DNA]</scope>
</reference>
<evidence type="ECO:0000256" key="1">
    <source>
        <dbReference type="ARBA" id="ARBA00022553"/>
    </source>
</evidence>
<dbReference type="GO" id="GO:0005158">
    <property type="term" value="F:insulin receptor binding"/>
    <property type="evidence" value="ECO:0000318"/>
    <property type="project" value="GO_Central"/>
</dbReference>
<dbReference type="InterPro" id="IPR039011">
    <property type="entry name" value="IRS"/>
</dbReference>
<dbReference type="STRING" id="13616.ENSMODP00000042309"/>
<keyword evidence="5" id="KW-1185">Reference proteome</keyword>
<proteinExistence type="predicted"/>
<dbReference type="PANTHER" id="PTHR10614">
    <property type="entry name" value="INSULIN RECEPTOR SUBSTRATE"/>
    <property type="match status" value="1"/>
</dbReference>
<dbReference type="SMART" id="SM01244">
    <property type="entry name" value="IRS"/>
    <property type="match status" value="1"/>
</dbReference>
<dbReference type="SMART" id="SM00310">
    <property type="entry name" value="PTBI"/>
    <property type="match status" value="1"/>
</dbReference>
<evidence type="ECO:0000313" key="5">
    <source>
        <dbReference type="Proteomes" id="UP000002280"/>
    </source>
</evidence>
<dbReference type="SUPFAM" id="SSF50729">
    <property type="entry name" value="PH domain-like"/>
    <property type="match status" value="2"/>
</dbReference>
<dbReference type="GO" id="GO:0005886">
    <property type="term" value="C:plasma membrane"/>
    <property type="evidence" value="ECO:0000318"/>
    <property type="project" value="GO_Central"/>
</dbReference>
<keyword evidence="1" id="KW-0597">Phosphoprotein</keyword>
<feature type="region of interest" description="Disordered" evidence="2">
    <location>
        <begin position="271"/>
        <end position="293"/>
    </location>
</feature>
<evidence type="ECO:0000313" key="4">
    <source>
        <dbReference type="Ensembl" id="ENSMODP00000042309.1"/>
    </source>
</evidence>
<reference evidence="4" key="2">
    <citation type="submission" date="2025-08" db="UniProtKB">
        <authorList>
            <consortium name="Ensembl"/>
        </authorList>
    </citation>
    <scope>IDENTIFICATION</scope>
</reference>
<protein>
    <recommendedName>
        <fullName evidence="3">IRS-type PTB domain-containing protein</fullName>
    </recommendedName>
</protein>
<dbReference type="Ensembl" id="ENSMODT00000070701.1">
    <property type="protein sequence ID" value="ENSMODP00000042309.1"/>
    <property type="gene ID" value="ENSMODG00000046871.1"/>
</dbReference>
<dbReference type="PANTHER" id="PTHR10614:SF8">
    <property type="entry name" value="INSULIN RECEPTOR SUBSTRATE 3"/>
    <property type="match status" value="1"/>
</dbReference>
<dbReference type="GO" id="GO:0008286">
    <property type="term" value="P:insulin receptor signaling pathway"/>
    <property type="evidence" value="ECO:0000318"/>
    <property type="project" value="GO_Central"/>
</dbReference>
<dbReference type="InterPro" id="IPR002404">
    <property type="entry name" value="IRS_PTB"/>
</dbReference>
<dbReference type="GO" id="GO:0043548">
    <property type="term" value="F:phosphatidylinositol 3-kinase binding"/>
    <property type="evidence" value="ECO:0000318"/>
    <property type="project" value="GO_Central"/>
</dbReference>
<dbReference type="Gene3D" id="2.30.29.30">
    <property type="entry name" value="Pleckstrin-homology domain (PH domain)/Phosphotyrosine-binding domain (PTB)"/>
    <property type="match status" value="2"/>
</dbReference>
<organism evidence="4 5">
    <name type="scientific">Monodelphis domestica</name>
    <name type="common">Gray short-tailed opossum</name>
    <dbReference type="NCBI Taxonomy" id="13616"/>
    <lineage>
        <taxon>Eukaryota</taxon>
        <taxon>Metazoa</taxon>
        <taxon>Chordata</taxon>
        <taxon>Craniata</taxon>
        <taxon>Vertebrata</taxon>
        <taxon>Euteleostomi</taxon>
        <taxon>Mammalia</taxon>
        <taxon>Metatheria</taxon>
        <taxon>Didelphimorphia</taxon>
        <taxon>Didelphidae</taxon>
        <taxon>Monodelphis</taxon>
    </lineage>
</organism>
<evidence type="ECO:0000259" key="3">
    <source>
        <dbReference type="SMART" id="SM00310"/>
    </source>
</evidence>
<name>A0A5F8G4E5_MONDO</name>
<dbReference type="Bgee" id="ENSMODG00000046871">
    <property type="expression patterns" value="Expressed in cerebellum and 17 other cell types or tissues"/>
</dbReference>
<feature type="region of interest" description="Disordered" evidence="2">
    <location>
        <begin position="483"/>
        <end position="506"/>
    </location>
</feature>